<evidence type="ECO:0000256" key="10">
    <source>
        <dbReference type="ARBA" id="ARBA00034078"/>
    </source>
</evidence>
<comment type="cofactor">
    <cofactor evidence="10">
        <name>[2Fe-2S] cluster</name>
        <dbReference type="ChEBI" id="CHEBI:190135"/>
    </cofactor>
</comment>
<dbReference type="AlphaFoldDB" id="A0A143HR39"/>
<sequence>MEQNKAGEDIHKASLSDAEKAEIEREFAHYEDKASVGLEALRIVQKHRGWVSDESLRAVSAYLDIPVAQLESVATYFQLIFRQPVGREVILLCKSASCWIMGCAHLQKKIQEKLRIKPGEITADGLFTLLETPCLGDCDKAPVMMINGEMHRHLTEATVDEILDNKIKTHRAKGSCHAGPDTD</sequence>
<evidence type="ECO:0000256" key="4">
    <source>
        <dbReference type="ARBA" id="ARBA00022723"/>
    </source>
</evidence>
<evidence type="ECO:0000313" key="13">
    <source>
        <dbReference type="Proteomes" id="UP000076077"/>
    </source>
</evidence>
<dbReference type="InterPro" id="IPR002023">
    <property type="entry name" value="NuoE-like"/>
</dbReference>
<reference evidence="13" key="1">
    <citation type="submission" date="2016-03" db="EMBL/GenBank/DDBJ databases">
        <authorList>
            <person name="Lee Y.-S."/>
            <person name="Choi Y.-L."/>
        </authorList>
    </citation>
    <scope>NUCLEOTIDE SEQUENCE [LARGE SCALE GENOMIC DNA]</scope>
    <source>
        <strain evidence="13">DAU221</strain>
    </source>
</reference>
<evidence type="ECO:0000256" key="7">
    <source>
        <dbReference type="ARBA" id="ARBA00026021"/>
    </source>
</evidence>
<keyword evidence="6 11" id="KW-0411">Iron-sulfur</keyword>
<keyword evidence="13" id="KW-1185">Reference proteome</keyword>
<dbReference type="Gene3D" id="3.40.30.10">
    <property type="entry name" value="Glutaredoxin"/>
    <property type="match status" value="1"/>
</dbReference>
<evidence type="ECO:0000256" key="5">
    <source>
        <dbReference type="ARBA" id="ARBA00023004"/>
    </source>
</evidence>
<evidence type="ECO:0000256" key="3">
    <source>
        <dbReference type="ARBA" id="ARBA00022714"/>
    </source>
</evidence>
<feature type="binding site" evidence="11">
    <location>
        <position position="138"/>
    </location>
    <ligand>
        <name>[2Fe-2S] cluster</name>
        <dbReference type="ChEBI" id="CHEBI:190135"/>
    </ligand>
</feature>
<dbReference type="NCBIfam" id="NF005722">
    <property type="entry name" value="PRK07539.1-2"/>
    <property type="match status" value="1"/>
</dbReference>
<keyword evidence="5 11" id="KW-0408">Iron</keyword>
<dbReference type="PROSITE" id="PS01099">
    <property type="entry name" value="COMPLEX1_24K"/>
    <property type="match status" value="1"/>
</dbReference>
<proteinExistence type="inferred from homology"/>
<dbReference type="Pfam" id="PF01257">
    <property type="entry name" value="2Fe-2S_thioredx"/>
    <property type="match status" value="1"/>
</dbReference>
<evidence type="ECO:0000313" key="12">
    <source>
        <dbReference type="EMBL" id="AMX04209.1"/>
    </source>
</evidence>
<dbReference type="Gene3D" id="1.10.10.1590">
    <property type="entry name" value="NADH-quinone oxidoreductase subunit E"/>
    <property type="match status" value="1"/>
</dbReference>
<dbReference type="PANTHER" id="PTHR10371:SF3">
    <property type="entry name" value="NADH DEHYDROGENASE [UBIQUINONE] FLAVOPROTEIN 2, MITOCHONDRIAL"/>
    <property type="match status" value="1"/>
</dbReference>
<name>A0A143HR39_MICTH</name>
<organism evidence="12 13">
    <name type="scientific">Microbulbifer thermotolerans</name>
    <dbReference type="NCBI Taxonomy" id="252514"/>
    <lineage>
        <taxon>Bacteria</taxon>
        <taxon>Pseudomonadati</taxon>
        <taxon>Pseudomonadota</taxon>
        <taxon>Gammaproteobacteria</taxon>
        <taxon>Cellvibrionales</taxon>
        <taxon>Microbulbiferaceae</taxon>
        <taxon>Microbulbifer</taxon>
    </lineage>
</organism>
<feature type="binding site" evidence="11">
    <location>
        <position position="134"/>
    </location>
    <ligand>
        <name>[2Fe-2S] cluster</name>
        <dbReference type="ChEBI" id="CHEBI:190135"/>
    </ligand>
</feature>
<dbReference type="InterPro" id="IPR036249">
    <property type="entry name" value="Thioredoxin-like_sf"/>
</dbReference>
<dbReference type="CDD" id="cd03064">
    <property type="entry name" value="TRX_Fd_NuoE"/>
    <property type="match status" value="1"/>
</dbReference>
<evidence type="ECO:0000256" key="11">
    <source>
        <dbReference type="PIRSR" id="PIRSR000216-1"/>
    </source>
</evidence>
<protein>
    <recommendedName>
        <fullName evidence="2">NADH-quinone oxidoreductase subunit E</fullName>
    </recommendedName>
    <alternativeName>
        <fullName evidence="8">NADH dehydrogenase I subunit E</fullName>
    </alternativeName>
    <alternativeName>
        <fullName evidence="9">NDH-1 subunit E</fullName>
    </alternativeName>
</protein>
<evidence type="ECO:0000256" key="8">
    <source>
        <dbReference type="ARBA" id="ARBA00031580"/>
    </source>
</evidence>
<comment type="subunit">
    <text evidence="7">Composed of 13 different subunits. Subunits NuoCD, E, F, and G constitute the peripheral sector of the complex.</text>
</comment>
<dbReference type="NCBIfam" id="TIGR01958">
    <property type="entry name" value="nuoE_fam"/>
    <property type="match status" value="1"/>
</dbReference>
<feature type="binding site" evidence="11">
    <location>
        <position position="98"/>
    </location>
    <ligand>
        <name>[2Fe-2S] cluster</name>
        <dbReference type="ChEBI" id="CHEBI:190135"/>
    </ligand>
</feature>
<dbReference type="PANTHER" id="PTHR10371">
    <property type="entry name" value="NADH DEHYDROGENASE UBIQUINONE FLAVOPROTEIN 2, MITOCHONDRIAL"/>
    <property type="match status" value="1"/>
</dbReference>
<comment type="similarity">
    <text evidence="1">Belongs to the complex I 24 kDa subunit family.</text>
</comment>
<evidence type="ECO:0000256" key="2">
    <source>
        <dbReference type="ARBA" id="ARBA00019898"/>
    </source>
</evidence>
<feature type="binding site" evidence="11">
    <location>
        <position position="93"/>
    </location>
    <ligand>
        <name>[2Fe-2S] cluster</name>
        <dbReference type="ChEBI" id="CHEBI:190135"/>
    </ligand>
</feature>
<dbReference type="Proteomes" id="UP000076077">
    <property type="component" value="Chromosome"/>
</dbReference>
<accession>A0A143HR39</accession>
<evidence type="ECO:0000256" key="1">
    <source>
        <dbReference type="ARBA" id="ARBA00010643"/>
    </source>
</evidence>
<dbReference type="SUPFAM" id="SSF52833">
    <property type="entry name" value="Thioredoxin-like"/>
    <property type="match status" value="1"/>
</dbReference>
<keyword evidence="3 11" id="KW-0001">2Fe-2S</keyword>
<dbReference type="KEGG" id="mthd:A3224_11240"/>
<dbReference type="GO" id="GO:0046872">
    <property type="term" value="F:metal ion binding"/>
    <property type="evidence" value="ECO:0007669"/>
    <property type="project" value="UniProtKB-KW"/>
</dbReference>
<comment type="cofactor">
    <cofactor evidence="11">
        <name>[2Fe-2S] cluster</name>
        <dbReference type="ChEBI" id="CHEBI:190135"/>
    </cofactor>
    <text evidence="11">Binds 1 [2Fe-2S] cluster.</text>
</comment>
<dbReference type="STRING" id="252514.A3224_11240"/>
<dbReference type="InterPro" id="IPR041921">
    <property type="entry name" value="NuoE_N"/>
</dbReference>
<dbReference type="GO" id="GO:0051537">
    <property type="term" value="F:2 iron, 2 sulfur cluster binding"/>
    <property type="evidence" value="ECO:0007669"/>
    <property type="project" value="UniProtKB-KW"/>
</dbReference>
<evidence type="ECO:0000256" key="6">
    <source>
        <dbReference type="ARBA" id="ARBA00023014"/>
    </source>
</evidence>
<dbReference type="PIRSF" id="PIRSF000216">
    <property type="entry name" value="NADH_DH_24kDa"/>
    <property type="match status" value="1"/>
</dbReference>
<dbReference type="EMBL" id="CP014864">
    <property type="protein sequence ID" value="AMX04209.1"/>
    <property type="molecule type" value="Genomic_DNA"/>
</dbReference>
<dbReference type="GO" id="GO:0003954">
    <property type="term" value="F:NADH dehydrogenase activity"/>
    <property type="evidence" value="ECO:0007669"/>
    <property type="project" value="TreeGrafter"/>
</dbReference>
<keyword evidence="4 11" id="KW-0479">Metal-binding</keyword>
<dbReference type="FunFam" id="3.40.30.10:FF:000015">
    <property type="entry name" value="NADH-quinone oxidoreductase subunit E"/>
    <property type="match status" value="1"/>
</dbReference>
<dbReference type="InterPro" id="IPR042128">
    <property type="entry name" value="NuoE_dom"/>
</dbReference>
<evidence type="ECO:0000256" key="9">
    <source>
        <dbReference type="ARBA" id="ARBA00032788"/>
    </source>
</evidence>
<gene>
    <name evidence="12" type="ORF">A3224_11240</name>
</gene>